<feature type="transmembrane region" description="Helical" evidence="1">
    <location>
        <begin position="20"/>
        <end position="41"/>
    </location>
</feature>
<proteinExistence type="predicted"/>
<dbReference type="Proteomes" id="UP001178508">
    <property type="component" value="Chromosome 12"/>
</dbReference>
<gene>
    <name evidence="2" type="ORF">XNOV1_A028395</name>
</gene>
<evidence type="ECO:0000313" key="2">
    <source>
        <dbReference type="EMBL" id="CAJ1068548.1"/>
    </source>
</evidence>
<name>A0AAV1G514_XYRNO</name>
<accession>A0AAV1G514</accession>
<dbReference type="AlphaFoldDB" id="A0AAV1G514"/>
<sequence length="125" mass="13825">MTWMNENLHGLLAPCQLTPISLRSSLAVCLCVFFGLLLLLFPPSGIQSIATLVDLSLGSRRTCPVILFLLSETMSDKGATLALLITSSLVMWSLHDILRMDLRHRRCKTSNLLVMLAVFVHDSQA</sequence>
<organism evidence="2 3">
    <name type="scientific">Xyrichtys novacula</name>
    <name type="common">Pearly razorfish</name>
    <name type="synonym">Hemipteronotus novacula</name>
    <dbReference type="NCBI Taxonomy" id="13765"/>
    <lineage>
        <taxon>Eukaryota</taxon>
        <taxon>Metazoa</taxon>
        <taxon>Chordata</taxon>
        <taxon>Craniata</taxon>
        <taxon>Vertebrata</taxon>
        <taxon>Euteleostomi</taxon>
        <taxon>Actinopterygii</taxon>
        <taxon>Neopterygii</taxon>
        <taxon>Teleostei</taxon>
        <taxon>Neoteleostei</taxon>
        <taxon>Acanthomorphata</taxon>
        <taxon>Eupercaria</taxon>
        <taxon>Labriformes</taxon>
        <taxon>Labridae</taxon>
        <taxon>Xyrichtys</taxon>
    </lineage>
</organism>
<keyword evidence="1" id="KW-0472">Membrane</keyword>
<keyword evidence="3" id="KW-1185">Reference proteome</keyword>
<feature type="transmembrane region" description="Helical" evidence="1">
    <location>
        <begin position="78"/>
        <end position="98"/>
    </location>
</feature>
<reference evidence="2" key="1">
    <citation type="submission" date="2023-08" db="EMBL/GenBank/DDBJ databases">
        <authorList>
            <person name="Alioto T."/>
            <person name="Alioto T."/>
            <person name="Gomez Garrido J."/>
        </authorList>
    </citation>
    <scope>NUCLEOTIDE SEQUENCE</scope>
</reference>
<dbReference type="EMBL" id="OY660875">
    <property type="protein sequence ID" value="CAJ1068548.1"/>
    <property type="molecule type" value="Genomic_DNA"/>
</dbReference>
<keyword evidence="1" id="KW-0812">Transmembrane</keyword>
<evidence type="ECO:0000256" key="1">
    <source>
        <dbReference type="SAM" id="Phobius"/>
    </source>
</evidence>
<evidence type="ECO:0000313" key="3">
    <source>
        <dbReference type="Proteomes" id="UP001178508"/>
    </source>
</evidence>
<keyword evidence="1" id="KW-1133">Transmembrane helix</keyword>
<protein>
    <submittedName>
        <fullName evidence="2">Platelet-derived growth factor D isoform X3</fullName>
    </submittedName>
</protein>